<dbReference type="PANTHER" id="PTHR37816:SF2">
    <property type="entry name" value="DNA TOPOLOGY MODULATION PROTEIN FLAR-RELATED PROTEIN"/>
    <property type="match status" value="1"/>
</dbReference>
<dbReference type="AlphaFoldDB" id="A0A917FWY1"/>
<gene>
    <name evidence="1" type="ORF">GCM10010912_66410</name>
</gene>
<evidence type="ECO:0000313" key="1">
    <source>
        <dbReference type="EMBL" id="GGG12706.1"/>
    </source>
</evidence>
<evidence type="ECO:0000313" key="2">
    <source>
        <dbReference type="Proteomes" id="UP000637643"/>
    </source>
</evidence>
<comment type="caution">
    <text evidence="1">The sequence shown here is derived from an EMBL/GenBank/DDBJ whole genome shotgun (WGS) entry which is preliminary data.</text>
</comment>
<dbReference type="EMBL" id="BMKR01000058">
    <property type="protein sequence ID" value="GGG12706.1"/>
    <property type="molecule type" value="Genomic_DNA"/>
</dbReference>
<sequence length="147" mass="17374">MLSQRLNIPHYDLDGIFWDNEAEVYGVKASEKQRDQKLKEFVSHDSWIIEGVYRSWVEPSFSAADKIIALIPPVSLQEVRIWKRYEDRVSGTDKCEKRETLNDVRNLLEWNAKYNLEKLPHFIKNCEYKDKIITVTDNLDVIELLCN</sequence>
<name>A0A917FWY1_9BACL</name>
<dbReference type="PANTHER" id="PTHR37816">
    <property type="entry name" value="YALI0E33011P"/>
    <property type="match status" value="1"/>
</dbReference>
<dbReference type="Gene3D" id="3.40.50.300">
    <property type="entry name" value="P-loop containing nucleotide triphosphate hydrolases"/>
    <property type="match status" value="1"/>
</dbReference>
<keyword evidence="2" id="KW-1185">Reference proteome</keyword>
<dbReference type="RefSeq" id="WP_189032344.1">
    <property type="nucleotide sequence ID" value="NZ_BMKR01000058.1"/>
</dbReference>
<proteinExistence type="predicted"/>
<dbReference type="InterPro" id="IPR052922">
    <property type="entry name" value="Cytidylate_Kinase-2"/>
</dbReference>
<reference evidence="1" key="2">
    <citation type="submission" date="2020-09" db="EMBL/GenBank/DDBJ databases">
        <authorList>
            <person name="Sun Q."/>
            <person name="Zhou Y."/>
        </authorList>
    </citation>
    <scope>NUCLEOTIDE SEQUENCE</scope>
    <source>
        <strain evidence="1">CGMCC 1.16134</strain>
    </source>
</reference>
<dbReference type="InterPro" id="IPR027417">
    <property type="entry name" value="P-loop_NTPase"/>
</dbReference>
<protein>
    <submittedName>
        <fullName evidence="1">DNA topology modulation protein FlaR</fullName>
    </submittedName>
</protein>
<reference evidence="1" key="1">
    <citation type="journal article" date="2014" name="Int. J. Syst. Evol. Microbiol.">
        <title>Complete genome sequence of Corynebacterium casei LMG S-19264T (=DSM 44701T), isolated from a smear-ripened cheese.</title>
        <authorList>
            <consortium name="US DOE Joint Genome Institute (JGI-PGF)"/>
            <person name="Walter F."/>
            <person name="Albersmeier A."/>
            <person name="Kalinowski J."/>
            <person name="Ruckert C."/>
        </authorList>
    </citation>
    <scope>NUCLEOTIDE SEQUENCE</scope>
    <source>
        <strain evidence="1">CGMCC 1.16134</strain>
    </source>
</reference>
<dbReference type="Proteomes" id="UP000637643">
    <property type="component" value="Unassembled WGS sequence"/>
</dbReference>
<dbReference type="SUPFAM" id="SSF52540">
    <property type="entry name" value="P-loop containing nucleoside triphosphate hydrolases"/>
    <property type="match status" value="1"/>
</dbReference>
<accession>A0A917FWY1</accession>
<organism evidence="1 2">
    <name type="scientific">Paenibacillus albidus</name>
    <dbReference type="NCBI Taxonomy" id="2041023"/>
    <lineage>
        <taxon>Bacteria</taxon>
        <taxon>Bacillati</taxon>
        <taxon>Bacillota</taxon>
        <taxon>Bacilli</taxon>
        <taxon>Bacillales</taxon>
        <taxon>Paenibacillaceae</taxon>
        <taxon>Paenibacillus</taxon>
    </lineage>
</organism>